<name>A0A6B3KDZ0_XANEU</name>
<accession>A0A6B3KDZ0</accession>
<proteinExistence type="predicted"/>
<protein>
    <submittedName>
        <fullName evidence="1">Kynureninase</fullName>
    </submittedName>
</protein>
<sequence>MTDLLSRAHAVALDAADPLRGLRDAFVFPQHGDDDQTYFVGNSL</sequence>
<organism evidence="1">
    <name type="scientific">Xanthomonas euvesicatoria</name>
    <dbReference type="NCBI Taxonomy" id="456327"/>
    <lineage>
        <taxon>Bacteria</taxon>
        <taxon>Pseudomonadati</taxon>
        <taxon>Pseudomonadota</taxon>
        <taxon>Gammaproteobacteria</taxon>
        <taxon>Lysobacterales</taxon>
        <taxon>Lysobacteraceae</taxon>
        <taxon>Xanthomonas</taxon>
    </lineage>
</organism>
<evidence type="ECO:0000313" key="1">
    <source>
        <dbReference type="EMBL" id="NEK71667.1"/>
    </source>
</evidence>
<dbReference type="Gene3D" id="3.90.1150.10">
    <property type="entry name" value="Aspartate Aminotransferase, domain 1"/>
    <property type="match status" value="1"/>
</dbReference>
<reference evidence="1" key="1">
    <citation type="submission" date="2019-11" db="EMBL/GenBank/DDBJ databases">
        <title>Genome-resolved metagenomics to study the prevalence of co-infection and intraspecific heterogeneity among plant pathogen metapopulations.</title>
        <authorList>
            <person name="Newberry E."/>
            <person name="Bhandari R."/>
            <person name="Kemble J."/>
            <person name="Sikora E."/>
            <person name="Potnis N."/>
        </authorList>
    </citation>
    <scope>NUCLEOTIDE SEQUENCE</scope>
    <source>
        <strain evidence="1">Xe_Pep_Tuscaloosa_18b</strain>
    </source>
</reference>
<dbReference type="EMBL" id="JAAGYV010000008">
    <property type="protein sequence ID" value="NEK71667.1"/>
    <property type="molecule type" value="Genomic_DNA"/>
</dbReference>
<dbReference type="InterPro" id="IPR015422">
    <property type="entry name" value="PyrdxlP-dep_Trfase_small"/>
</dbReference>
<dbReference type="AlphaFoldDB" id="A0A6B3KDZ0"/>
<feature type="non-terminal residue" evidence="1">
    <location>
        <position position="44"/>
    </location>
</feature>
<gene>
    <name evidence="1" type="ORF">G3W62_02405</name>
</gene>
<comment type="caution">
    <text evidence="1">The sequence shown here is derived from an EMBL/GenBank/DDBJ whole genome shotgun (WGS) entry which is preliminary data.</text>
</comment>